<evidence type="ECO:0000313" key="1">
    <source>
        <dbReference type="EMBL" id="KIJ95009.1"/>
    </source>
</evidence>
<dbReference type="AlphaFoldDB" id="A0A0C9WJN6"/>
<dbReference type="OrthoDB" id="3003917at2759"/>
<keyword evidence="2" id="KW-1185">Reference proteome</keyword>
<dbReference type="HOGENOM" id="CLU_2320767_0_0_1"/>
<protein>
    <submittedName>
        <fullName evidence="1">Unplaced genomic scaffold K443scaffold_236, whole genome shotgun sequence</fullName>
    </submittedName>
</protein>
<gene>
    <name evidence="1" type="ORF">K443DRAFT_340602</name>
</gene>
<name>A0A0C9WJN6_9AGAR</name>
<dbReference type="Proteomes" id="UP000054477">
    <property type="component" value="Unassembled WGS sequence"/>
</dbReference>
<organism evidence="1 2">
    <name type="scientific">Laccaria amethystina LaAM-08-1</name>
    <dbReference type="NCBI Taxonomy" id="1095629"/>
    <lineage>
        <taxon>Eukaryota</taxon>
        <taxon>Fungi</taxon>
        <taxon>Dikarya</taxon>
        <taxon>Basidiomycota</taxon>
        <taxon>Agaricomycotina</taxon>
        <taxon>Agaricomycetes</taxon>
        <taxon>Agaricomycetidae</taxon>
        <taxon>Agaricales</taxon>
        <taxon>Agaricineae</taxon>
        <taxon>Hydnangiaceae</taxon>
        <taxon>Laccaria</taxon>
    </lineage>
</organism>
<proteinExistence type="predicted"/>
<reference evidence="1 2" key="1">
    <citation type="submission" date="2014-04" db="EMBL/GenBank/DDBJ databases">
        <authorList>
            <consortium name="DOE Joint Genome Institute"/>
            <person name="Kuo A."/>
            <person name="Kohler A."/>
            <person name="Nagy L.G."/>
            <person name="Floudas D."/>
            <person name="Copeland A."/>
            <person name="Barry K.W."/>
            <person name="Cichocki N."/>
            <person name="Veneault-Fourrey C."/>
            <person name="LaButti K."/>
            <person name="Lindquist E.A."/>
            <person name="Lipzen A."/>
            <person name="Lundell T."/>
            <person name="Morin E."/>
            <person name="Murat C."/>
            <person name="Sun H."/>
            <person name="Tunlid A."/>
            <person name="Henrissat B."/>
            <person name="Grigoriev I.V."/>
            <person name="Hibbett D.S."/>
            <person name="Martin F."/>
            <person name="Nordberg H.P."/>
            <person name="Cantor M.N."/>
            <person name="Hua S.X."/>
        </authorList>
    </citation>
    <scope>NUCLEOTIDE SEQUENCE [LARGE SCALE GENOMIC DNA]</scope>
    <source>
        <strain evidence="1 2">LaAM-08-1</strain>
    </source>
</reference>
<sequence>MNGGSSGEMEETIMRNTVSHEEEDWTRYVASANDNGPLVDKWRKNWLDRMERHRLLSICRSYHYPAPLRIHHLQHFRNRQRKQAVCSSAARCPQSHLEA</sequence>
<reference evidence="2" key="2">
    <citation type="submission" date="2015-01" db="EMBL/GenBank/DDBJ databases">
        <title>Evolutionary Origins and Diversification of the Mycorrhizal Mutualists.</title>
        <authorList>
            <consortium name="DOE Joint Genome Institute"/>
            <consortium name="Mycorrhizal Genomics Consortium"/>
            <person name="Kohler A."/>
            <person name="Kuo A."/>
            <person name="Nagy L.G."/>
            <person name="Floudas D."/>
            <person name="Copeland A."/>
            <person name="Barry K.W."/>
            <person name="Cichocki N."/>
            <person name="Veneault-Fourrey C."/>
            <person name="LaButti K."/>
            <person name="Lindquist E.A."/>
            <person name="Lipzen A."/>
            <person name="Lundell T."/>
            <person name="Morin E."/>
            <person name="Murat C."/>
            <person name="Riley R."/>
            <person name="Ohm R."/>
            <person name="Sun H."/>
            <person name="Tunlid A."/>
            <person name="Henrissat B."/>
            <person name="Grigoriev I.V."/>
            <person name="Hibbett D.S."/>
            <person name="Martin F."/>
        </authorList>
    </citation>
    <scope>NUCLEOTIDE SEQUENCE [LARGE SCALE GENOMIC DNA]</scope>
    <source>
        <strain evidence="2">LaAM-08-1</strain>
    </source>
</reference>
<evidence type="ECO:0000313" key="2">
    <source>
        <dbReference type="Proteomes" id="UP000054477"/>
    </source>
</evidence>
<dbReference type="EMBL" id="KN838771">
    <property type="protein sequence ID" value="KIJ95009.1"/>
    <property type="molecule type" value="Genomic_DNA"/>
</dbReference>
<accession>A0A0C9WJN6</accession>